<evidence type="ECO:0000256" key="1">
    <source>
        <dbReference type="SAM" id="MobiDB-lite"/>
    </source>
</evidence>
<evidence type="ECO:0000313" key="3">
    <source>
        <dbReference type="Proteomes" id="UP000887563"/>
    </source>
</evidence>
<feature type="transmembrane region" description="Helical" evidence="2">
    <location>
        <begin position="134"/>
        <end position="151"/>
    </location>
</feature>
<sequence>MRGIEIWKPRASIRTSKEILTRIGRESVPLLQIIGVVVFQALLFVNFTHAIEAIFCDDSTSLYSQQFITMVVINILFKLILLILFSSKFSIKDLSKINKMTIHFASSIIMLILFYFNWLFTYKDNELISKWDRYFGALFCLLMSVATFKIFRKNLPFLLCDSPEGIDANELKDEIEKEFKQIQCRQLHIYRKWPNKTSFEAFVHIQIVDCSFMKENEAKIKAEAKVENEVVMENEAKSEVEAKREIEAKMGTEAKTETETEAKVEEGSELEAEAKSETEAKMETEAKVETKSHYEAKYKTDANFQTEAEIAERNKENHEKINI</sequence>
<feature type="transmembrane region" description="Helical" evidence="2">
    <location>
        <begin position="101"/>
        <end position="122"/>
    </location>
</feature>
<evidence type="ECO:0000256" key="2">
    <source>
        <dbReference type="SAM" id="Phobius"/>
    </source>
</evidence>
<proteinExistence type="predicted"/>
<feature type="transmembrane region" description="Helical" evidence="2">
    <location>
        <begin position="67"/>
        <end position="89"/>
    </location>
</feature>
<keyword evidence="2" id="KW-0472">Membrane</keyword>
<feature type="transmembrane region" description="Helical" evidence="2">
    <location>
        <begin position="27"/>
        <end position="47"/>
    </location>
</feature>
<protein>
    <submittedName>
        <fullName evidence="4">Uncharacterized protein</fullName>
    </submittedName>
</protein>
<accession>A0A914LPF8</accession>
<keyword evidence="3" id="KW-1185">Reference proteome</keyword>
<reference evidence="4" key="1">
    <citation type="submission" date="2022-11" db="UniProtKB">
        <authorList>
            <consortium name="WormBaseParasite"/>
        </authorList>
    </citation>
    <scope>IDENTIFICATION</scope>
</reference>
<organism evidence="3 4">
    <name type="scientific">Meloidogyne incognita</name>
    <name type="common">Southern root-knot nematode worm</name>
    <name type="synonym">Oxyuris incognita</name>
    <dbReference type="NCBI Taxonomy" id="6306"/>
    <lineage>
        <taxon>Eukaryota</taxon>
        <taxon>Metazoa</taxon>
        <taxon>Ecdysozoa</taxon>
        <taxon>Nematoda</taxon>
        <taxon>Chromadorea</taxon>
        <taxon>Rhabditida</taxon>
        <taxon>Tylenchina</taxon>
        <taxon>Tylenchomorpha</taxon>
        <taxon>Tylenchoidea</taxon>
        <taxon>Meloidogynidae</taxon>
        <taxon>Meloidogyninae</taxon>
        <taxon>Meloidogyne</taxon>
        <taxon>Meloidogyne incognita group</taxon>
    </lineage>
</organism>
<keyword evidence="2" id="KW-1133">Transmembrane helix</keyword>
<keyword evidence="2" id="KW-0812">Transmembrane</keyword>
<dbReference type="Proteomes" id="UP000887563">
    <property type="component" value="Unplaced"/>
</dbReference>
<dbReference type="WBParaSite" id="Minc3s00691g16135">
    <property type="protein sequence ID" value="Minc3s00691g16135"/>
    <property type="gene ID" value="Minc3s00691g16135"/>
</dbReference>
<name>A0A914LPF8_MELIC</name>
<evidence type="ECO:0000313" key="4">
    <source>
        <dbReference type="WBParaSite" id="Minc3s00691g16135"/>
    </source>
</evidence>
<dbReference type="AlphaFoldDB" id="A0A914LPF8"/>
<feature type="region of interest" description="Disordered" evidence="1">
    <location>
        <begin position="253"/>
        <end position="293"/>
    </location>
</feature>